<dbReference type="Proteomes" id="UP000595254">
    <property type="component" value="Chromosome"/>
</dbReference>
<evidence type="ECO:0000256" key="1">
    <source>
        <dbReference type="SAM" id="Phobius"/>
    </source>
</evidence>
<organism evidence="2 3">
    <name type="scientific">Peribacillus psychrosaccharolyticus</name>
    <name type="common">Bacillus psychrosaccharolyticus</name>
    <dbReference type="NCBI Taxonomy" id="1407"/>
    <lineage>
        <taxon>Bacteria</taxon>
        <taxon>Bacillati</taxon>
        <taxon>Bacillota</taxon>
        <taxon>Bacilli</taxon>
        <taxon>Bacillales</taxon>
        <taxon>Bacillaceae</taxon>
        <taxon>Peribacillus</taxon>
    </lineage>
</organism>
<proteinExistence type="predicted"/>
<dbReference type="AlphaFoldDB" id="A0A974NPR8"/>
<dbReference type="Pfam" id="PF17370">
    <property type="entry name" value="DUF5392"/>
    <property type="match status" value="1"/>
</dbReference>
<reference evidence="2 3" key="1">
    <citation type="submission" date="2021-01" db="EMBL/GenBank/DDBJ databases">
        <title>FDA dAtabase for Regulatory Grade micrObial Sequences (FDA-ARGOS): Supporting development and validation of Infectious Disease Dx tests.</title>
        <authorList>
            <person name="Nelson B."/>
            <person name="Plummer A."/>
            <person name="Tallon L."/>
            <person name="Sadzewicz L."/>
            <person name="Zhao X."/>
            <person name="Boylan J."/>
            <person name="Ott S."/>
            <person name="Bowen H."/>
            <person name="Vavikolanu K."/>
            <person name="Mehta A."/>
            <person name="Aluvathingal J."/>
            <person name="Nadendla S."/>
            <person name="Myers T."/>
            <person name="Yan Y."/>
            <person name="Sichtig H."/>
        </authorList>
    </citation>
    <scope>NUCLEOTIDE SEQUENCE [LARGE SCALE GENOMIC DNA]</scope>
    <source>
        <strain evidence="2 3">FDAARGOS_1161</strain>
    </source>
</reference>
<dbReference type="EMBL" id="CP068053">
    <property type="protein sequence ID" value="QQT01836.1"/>
    <property type="molecule type" value="Genomic_DNA"/>
</dbReference>
<accession>A0A974NPR8</accession>
<gene>
    <name evidence="2" type="ORF">I6J18_08300</name>
</gene>
<keyword evidence="1" id="KW-1133">Transmembrane helix</keyword>
<keyword evidence="1" id="KW-0812">Transmembrane</keyword>
<sequence length="146" mass="16752">MKIELGNRPAFIEEELKKIQAQVLPLLKKNSTFSTLSFMLIIFSLMNLIYLMFMQPSGTTSKVSIGFFALTGALGMALSKESKLLNKEILKKSRVYIEKRIQAGSYLSDQRKAAYQKQIAEQPVLVMKHFIEFLAEEERTKKRMNP</sequence>
<protein>
    <submittedName>
        <fullName evidence="2">DUF5392 family protein</fullName>
    </submittedName>
</protein>
<evidence type="ECO:0000313" key="3">
    <source>
        <dbReference type="Proteomes" id="UP000595254"/>
    </source>
</evidence>
<evidence type="ECO:0000313" key="2">
    <source>
        <dbReference type="EMBL" id="QQT01836.1"/>
    </source>
</evidence>
<keyword evidence="3" id="KW-1185">Reference proteome</keyword>
<dbReference type="RefSeq" id="WP_040376459.1">
    <property type="nucleotide sequence ID" value="NZ_CP068053.1"/>
</dbReference>
<name>A0A974NPR8_PERPY</name>
<feature type="transmembrane region" description="Helical" evidence="1">
    <location>
        <begin position="33"/>
        <end position="53"/>
    </location>
</feature>
<dbReference type="KEGG" id="ppsr:I6J18_08300"/>
<feature type="transmembrane region" description="Helical" evidence="1">
    <location>
        <begin position="59"/>
        <end position="78"/>
    </location>
</feature>
<dbReference type="InterPro" id="IPR020205">
    <property type="entry name" value="Uncharacterised_YwnF_TM"/>
</dbReference>
<keyword evidence="1" id="KW-0472">Membrane</keyword>